<accession>A0ACB6RAD7</accession>
<sequence length="116" mass="13589">MSLYPHSSASSPSCLEREGRPTPTEKSMSYECSRTSSFDLSYLWSHEYVYMLLLVDINSIFIVKLLLYVLLKVRVQFLLPAIDFWYHGSIFHACFKSSTFIEYWITPDFTKPPEQD</sequence>
<comment type="caution">
    <text evidence="1">The sequence shown here is derived from an EMBL/GenBank/DDBJ whole genome shotgun (WGS) entry which is preliminary data.</text>
</comment>
<evidence type="ECO:0000313" key="2">
    <source>
        <dbReference type="Proteomes" id="UP000799755"/>
    </source>
</evidence>
<organism evidence="1 2">
    <name type="scientific">Lindgomyces ingoldianus</name>
    <dbReference type="NCBI Taxonomy" id="673940"/>
    <lineage>
        <taxon>Eukaryota</taxon>
        <taxon>Fungi</taxon>
        <taxon>Dikarya</taxon>
        <taxon>Ascomycota</taxon>
        <taxon>Pezizomycotina</taxon>
        <taxon>Dothideomycetes</taxon>
        <taxon>Pleosporomycetidae</taxon>
        <taxon>Pleosporales</taxon>
        <taxon>Lindgomycetaceae</taxon>
        <taxon>Lindgomyces</taxon>
    </lineage>
</organism>
<name>A0ACB6RAD7_9PLEO</name>
<protein>
    <submittedName>
        <fullName evidence="1">Uncharacterized protein</fullName>
    </submittedName>
</protein>
<gene>
    <name evidence="1" type="ORF">BDR25DRAFT_350700</name>
</gene>
<evidence type="ECO:0000313" key="1">
    <source>
        <dbReference type="EMBL" id="KAF2475310.1"/>
    </source>
</evidence>
<reference evidence="1" key="1">
    <citation type="journal article" date="2020" name="Stud. Mycol.">
        <title>101 Dothideomycetes genomes: a test case for predicting lifestyles and emergence of pathogens.</title>
        <authorList>
            <person name="Haridas S."/>
            <person name="Albert R."/>
            <person name="Binder M."/>
            <person name="Bloem J."/>
            <person name="Labutti K."/>
            <person name="Salamov A."/>
            <person name="Andreopoulos B."/>
            <person name="Baker S."/>
            <person name="Barry K."/>
            <person name="Bills G."/>
            <person name="Bluhm B."/>
            <person name="Cannon C."/>
            <person name="Castanera R."/>
            <person name="Culley D."/>
            <person name="Daum C."/>
            <person name="Ezra D."/>
            <person name="Gonzalez J."/>
            <person name="Henrissat B."/>
            <person name="Kuo A."/>
            <person name="Liang C."/>
            <person name="Lipzen A."/>
            <person name="Lutzoni F."/>
            <person name="Magnuson J."/>
            <person name="Mondo S."/>
            <person name="Nolan M."/>
            <person name="Ohm R."/>
            <person name="Pangilinan J."/>
            <person name="Park H.-J."/>
            <person name="Ramirez L."/>
            <person name="Alfaro M."/>
            <person name="Sun H."/>
            <person name="Tritt A."/>
            <person name="Yoshinaga Y."/>
            <person name="Zwiers L.-H."/>
            <person name="Turgeon B."/>
            <person name="Goodwin S."/>
            <person name="Spatafora J."/>
            <person name="Crous P."/>
            <person name="Grigoriev I."/>
        </authorList>
    </citation>
    <scope>NUCLEOTIDE SEQUENCE</scope>
    <source>
        <strain evidence="1">ATCC 200398</strain>
    </source>
</reference>
<proteinExistence type="predicted"/>
<keyword evidence="2" id="KW-1185">Reference proteome</keyword>
<dbReference type="EMBL" id="MU003496">
    <property type="protein sequence ID" value="KAF2475310.1"/>
    <property type="molecule type" value="Genomic_DNA"/>
</dbReference>
<dbReference type="Proteomes" id="UP000799755">
    <property type="component" value="Unassembled WGS sequence"/>
</dbReference>